<dbReference type="InterPro" id="IPR002925">
    <property type="entry name" value="Dienelactn_hydro"/>
</dbReference>
<dbReference type="InterPro" id="IPR029058">
    <property type="entry name" value="AB_hydrolase_fold"/>
</dbReference>
<feature type="domain" description="Dienelactone hydrolase" evidence="1">
    <location>
        <begin position="43"/>
        <end position="262"/>
    </location>
</feature>
<dbReference type="Gene3D" id="3.40.50.1820">
    <property type="entry name" value="alpha/beta hydrolase"/>
    <property type="match status" value="1"/>
</dbReference>
<reference evidence="2 3" key="1">
    <citation type="journal article" date="2012" name="PLoS Pathog.">
        <title>Diverse lifestyles and strategies of plant pathogenesis encoded in the genomes of eighteen Dothideomycetes fungi.</title>
        <authorList>
            <person name="Ohm R.A."/>
            <person name="Feau N."/>
            <person name="Henrissat B."/>
            <person name="Schoch C.L."/>
            <person name="Horwitz B.A."/>
            <person name="Barry K.W."/>
            <person name="Condon B.J."/>
            <person name="Copeland A.C."/>
            <person name="Dhillon B."/>
            <person name="Glaser F."/>
            <person name="Hesse C.N."/>
            <person name="Kosti I."/>
            <person name="LaButti K."/>
            <person name="Lindquist E.A."/>
            <person name="Lucas S."/>
            <person name="Salamov A.A."/>
            <person name="Bradshaw R.E."/>
            <person name="Ciuffetti L."/>
            <person name="Hamelin R.C."/>
            <person name="Kema G.H.J."/>
            <person name="Lawrence C."/>
            <person name="Scott J.A."/>
            <person name="Spatafora J.W."/>
            <person name="Turgeon B.G."/>
            <person name="de Wit P.J.G.M."/>
            <person name="Zhong S."/>
            <person name="Goodwin S.B."/>
            <person name="Grigoriev I.V."/>
        </authorList>
    </citation>
    <scope>NUCLEOTIDE SEQUENCE [LARGE SCALE GENOMIC DNA]</scope>
    <source>
        <strain evidence="3">28A</strain>
    </source>
</reference>
<dbReference type="AlphaFoldDB" id="R0J1S4"/>
<reference evidence="2 3" key="2">
    <citation type="journal article" date="2013" name="PLoS Genet.">
        <title>Comparative genome structure, secondary metabolite, and effector coding capacity across Cochliobolus pathogens.</title>
        <authorList>
            <person name="Condon B.J."/>
            <person name="Leng Y."/>
            <person name="Wu D."/>
            <person name="Bushley K.E."/>
            <person name="Ohm R.A."/>
            <person name="Otillar R."/>
            <person name="Martin J."/>
            <person name="Schackwitz W."/>
            <person name="Grimwood J."/>
            <person name="MohdZainudin N."/>
            <person name="Xue C."/>
            <person name="Wang R."/>
            <person name="Manning V.A."/>
            <person name="Dhillon B."/>
            <person name="Tu Z.J."/>
            <person name="Steffenson B.J."/>
            <person name="Salamov A."/>
            <person name="Sun H."/>
            <person name="Lowry S."/>
            <person name="LaButti K."/>
            <person name="Han J."/>
            <person name="Copeland A."/>
            <person name="Lindquist E."/>
            <person name="Barry K."/>
            <person name="Schmutz J."/>
            <person name="Baker S.E."/>
            <person name="Ciuffetti L.M."/>
            <person name="Grigoriev I.V."/>
            <person name="Zhong S."/>
            <person name="Turgeon B.G."/>
        </authorList>
    </citation>
    <scope>NUCLEOTIDE SEQUENCE [LARGE SCALE GENOMIC DNA]</scope>
    <source>
        <strain evidence="3">28A</strain>
    </source>
</reference>
<dbReference type="Pfam" id="PF01738">
    <property type="entry name" value="DLH"/>
    <property type="match status" value="1"/>
</dbReference>
<evidence type="ECO:0000313" key="2">
    <source>
        <dbReference type="EMBL" id="EOA90925.1"/>
    </source>
</evidence>
<evidence type="ECO:0000259" key="1">
    <source>
        <dbReference type="Pfam" id="PF01738"/>
    </source>
</evidence>
<dbReference type="Proteomes" id="UP000016935">
    <property type="component" value="Unassembled WGS sequence"/>
</dbReference>
<dbReference type="RefSeq" id="XP_008021621.1">
    <property type="nucleotide sequence ID" value="XM_008023430.1"/>
</dbReference>
<keyword evidence="3" id="KW-1185">Reference proteome</keyword>
<dbReference type="GO" id="GO:0016787">
    <property type="term" value="F:hydrolase activity"/>
    <property type="evidence" value="ECO:0007669"/>
    <property type="project" value="InterPro"/>
</dbReference>
<dbReference type="HOGENOM" id="CLU_054590_2_1_1"/>
<dbReference type="GeneID" id="19399935"/>
<sequence>MEQSQSSQEPKGSYLAKPSGQCCIKGTIHEGESRGTLETIAEIETYISTPRDGKGNGNVLLFFPDIWGLFPNGVLMMDAFADAGYTVLGPDYFRGDAIGKYRKNKQDKGSPDFDYAAWKQKHLDFATVATPKWVTAVTSRFKNQDPNTKFAAVGYCFGAPYVCDELAKDVVSVGAFAHPAFLKEHHFRNIEKPLFLSCAEIDHTFDLASRRRALDILQEGKKTYHHQLFSGVEHGFAMRGDLEDPYQRWVKEQSFTGIVNWFDFGLSQ</sequence>
<organism evidence="2 3">
    <name type="scientific">Exserohilum turcicum (strain 28A)</name>
    <name type="common">Northern leaf blight fungus</name>
    <name type="synonym">Setosphaeria turcica</name>
    <dbReference type="NCBI Taxonomy" id="671987"/>
    <lineage>
        <taxon>Eukaryota</taxon>
        <taxon>Fungi</taxon>
        <taxon>Dikarya</taxon>
        <taxon>Ascomycota</taxon>
        <taxon>Pezizomycotina</taxon>
        <taxon>Dothideomycetes</taxon>
        <taxon>Pleosporomycetidae</taxon>
        <taxon>Pleosporales</taxon>
        <taxon>Pleosporineae</taxon>
        <taxon>Pleosporaceae</taxon>
        <taxon>Exserohilum</taxon>
    </lineage>
</organism>
<proteinExistence type="predicted"/>
<dbReference type="PANTHER" id="PTHR17630">
    <property type="entry name" value="DIENELACTONE HYDROLASE"/>
    <property type="match status" value="1"/>
</dbReference>
<gene>
    <name evidence="2" type="ORF">SETTUDRAFT_166805</name>
</gene>
<dbReference type="OrthoDB" id="1393670at2759"/>
<dbReference type="EMBL" id="KB908482">
    <property type="protein sequence ID" value="EOA90925.1"/>
    <property type="molecule type" value="Genomic_DNA"/>
</dbReference>
<accession>R0J1S4</accession>
<dbReference type="STRING" id="671987.R0J1S4"/>
<evidence type="ECO:0000313" key="3">
    <source>
        <dbReference type="Proteomes" id="UP000016935"/>
    </source>
</evidence>
<dbReference type="PANTHER" id="PTHR17630:SF44">
    <property type="entry name" value="PROTEIN AIM2"/>
    <property type="match status" value="1"/>
</dbReference>
<dbReference type="eggNOG" id="KOG3043">
    <property type="taxonomic scope" value="Eukaryota"/>
</dbReference>
<protein>
    <recommendedName>
        <fullName evidence="1">Dienelactone hydrolase domain-containing protein</fullName>
    </recommendedName>
</protein>
<name>R0J1S4_EXST2</name>
<dbReference type="SUPFAM" id="SSF53474">
    <property type="entry name" value="alpha/beta-Hydrolases"/>
    <property type="match status" value="1"/>
</dbReference>